<dbReference type="PROSITE" id="PS52016">
    <property type="entry name" value="TONB_DEPENDENT_REC_3"/>
    <property type="match status" value="1"/>
</dbReference>
<proteinExistence type="inferred from homology"/>
<evidence type="ECO:0000259" key="15">
    <source>
        <dbReference type="Pfam" id="PF07715"/>
    </source>
</evidence>
<dbReference type="AlphaFoldDB" id="A0AB39KUZ3"/>
<keyword evidence="16" id="KW-0675">Receptor</keyword>
<dbReference type="Gene3D" id="2.40.170.20">
    <property type="entry name" value="TonB-dependent receptor, beta-barrel domain"/>
    <property type="match status" value="3"/>
</dbReference>
<dbReference type="RefSeq" id="WP_369060970.1">
    <property type="nucleotide sequence ID" value="NZ_CP158375.1"/>
</dbReference>
<evidence type="ECO:0000256" key="2">
    <source>
        <dbReference type="ARBA" id="ARBA00022448"/>
    </source>
</evidence>
<keyword evidence="2 11" id="KW-0813">Transport</keyword>
<dbReference type="GO" id="GO:0009279">
    <property type="term" value="C:cell outer membrane"/>
    <property type="evidence" value="ECO:0007669"/>
    <property type="project" value="UniProtKB-SubCell"/>
</dbReference>
<dbReference type="GO" id="GO:0006826">
    <property type="term" value="P:iron ion transport"/>
    <property type="evidence" value="ECO:0007669"/>
    <property type="project" value="UniProtKB-KW"/>
</dbReference>
<keyword evidence="3 11" id="KW-1134">Transmembrane beta strand</keyword>
<feature type="signal peptide" evidence="13">
    <location>
        <begin position="1"/>
        <end position="17"/>
    </location>
</feature>
<name>A0AB39KUZ3_9CAUL</name>
<evidence type="ECO:0000256" key="3">
    <source>
        <dbReference type="ARBA" id="ARBA00022452"/>
    </source>
</evidence>
<dbReference type="EMBL" id="CP158375">
    <property type="protein sequence ID" value="XDO97621.1"/>
    <property type="molecule type" value="Genomic_DNA"/>
</dbReference>
<keyword evidence="4" id="KW-0410">Iron transport</keyword>
<dbReference type="SUPFAM" id="SSF56935">
    <property type="entry name" value="Porins"/>
    <property type="match status" value="1"/>
</dbReference>
<feature type="domain" description="TonB-dependent receptor plug" evidence="15">
    <location>
        <begin position="35"/>
        <end position="142"/>
    </location>
</feature>
<sequence>MGVSAAAVMAVAGPAFAQSVIEELVVTAQKREEALQDVPIAVSAFSQQSLEAQKIDGGPNLQTAIPNVTFSKTNFTGANFQIRGVGSKVVSGASDQGVGVHQNNAPLTANRLFEAEFYDVERVEVLRGPQGTLYGRNATGGVVNVITAKPTDIFEASIRGELGNYNTRRLRGMVNLPIVEDKMALRVAGSMVKRDGFGENLTTGNDVDDRDLWAARATLSFTPTEGIRAWLSYEHFEEDDKRARVGKQLCVKDVGPTSVGPVPVSNPFARALLSQGCKSAHVNDPSSLGTVNGAATLAGVPSIVTGILSGDPYAGKMQNPDLRKIESFQDPQYRAKADVWMFNLELDITDNLTLTSLTSYNKDSYFTFQDYNRITPVANFNATPLTPGGFFTDPQLGRLNQLATFDISSSDSEQFSQELRLQSNFDGPVNFNIGAIHLKLDQDTNYYVMSNGLTAAAAAGFPAPGVYIDPNFPPAGDGHNYYRSAGPYFLDATAAFGEVYWQVLDNLKITGGLRYTSDEKRVDSLPNVLLSPGRGGRPTIQRVHFKETTGRLGFDWKPDLSFTDDTLLYAFYSKGYKAGGFNPASAAGIAGIETTFAPEFVNAYEVGIKNTLLGGSLLLNATGFYYDYEGYQISKIAARTSVNENIDAKIKGVELEAIWEPIRNLRFNGTFGYLDTEITGGSSVDTLNRTQGNPALTLINGALIGANCVAPTAQVAAVMSLINNGFPAAGIPPVNPAYLINACGGGYRTGSTAATNPLAPLGIFLDTTDGVAVSLDGKELPNAPKTTFSIGAQYTWEFGNAWEAVIRGDYYRQDDAFARIYNTRADHLPAWENVNLSLRLSNNDMGLDVEAYVKNLTDEEAITDAYLTDDSSGLFRNIFLSEPRTYGVAVTKRF</sequence>
<evidence type="ECO:0000256" key="1">
    <source>
        <dbReference type="ARBA" id="ARBA00004571"/>
    </source>
</evidence>
<feature type="chain" id="PRO_5044347589" evidence="13">
    <location>
        <begin position="18"/>
        <end position="894"/>
    </location>
</feature>
<dbReference type="InterPro" id="IPR036942">
    <property type="entry name" value="Beta-barrel_TonB_sf"/>
</dbReference>
<evidence type="ECO:0000256" key="4">
    <source>
        <dbReference type="ARBA" id="ARBA00022496"/>
    </source>
</evidence>
<keyword evidence="9 11" id="KW-0472">Membrane</keyword>
<evidence type="ECO:0000256" key="9">
    <source>
        <dbReference type="ARBA" id="ARBA00023136"/>
    </source>
</evidence>
<reference evidence="16" key="1">
    <citation type="submission" date="2024-06" db="EMBL/GenBank/DDBJ databases">
        <title>Caulobacter inopinatus, sp. nov.</title>
        <authorList>
            <person name="Donachie S.P."/>
        </authorList>
    </citation>
    <scope>NUCLEOTIDE SEQUENCE</scope>
    <source>
        <strain evidence="16">73W</strain>
    </source>
</reference>
<dbReference type="InterPro" id="IPR039426">
    <property type="entry name" value="TonB-dep_rcpt-like"/>
</dbReference>
<evidence type="ECO:0000256" key="12">
    <source>
        <dbReference type="RuleBase" id="RU003357"/>
    </source>
</evidence>
<organism evidence="16">
    <name type="scientific">Caulobacter sp. 73W</name>
    <dbReference type="NCBI Taxonomy" id="3161137"/>
    <lineage>
        <taxon>Bacteria</taxon>
        <taxon>Pseudomonadati</taxon>
        <taxon>Pseudomonadota</taxon>
        <taxon>Alphaproteobacteria</taxon>
        <taxon>Caulobacterales</taxon>
        <taxon>Caulobacteraceae</taxon>
        <taxon>Caulobacter</taxon>
    </lineage>
</organism>
<evidence type="ECO:0000256" key="7">
    <source>
        <dbReference type="ARBA" id="ARBA00023065"/>
    </source>
</evidence>
<dbReference type="Pfam" id="PF07715">
    <property type="entry name" value="Plug"/>
    <property type="match status" value="1"/>
</dbReference>
<evidence type="ECO:0000256" key="6">
    <source>
        <dbReference type="ARBA" id="ARBA00023004"/>
    </source>
</evidence>
<protein>
    <submittedName>
        <fullName evidence="16">TonB-dependent receptor</fullName>
    </submittedName>
</protein>
<keyword evidence="7" id="KW-0406">Ion transport</keyword>
<dbReference type="PANTHER" id="PTHR32552">
    <property type="entry name" value="FERRICHROME IRON RECEPTOR-RELATED"/>
    <property type="match status" value="1"/>
</dbReference>
<dbReference type="PANTHER" id="PTHR32552:SF81">
    <property type="entry name" value="TONB-DEPENDENT OUTER MEMBRANE RECEPTOR"/>
    <property type="match status" value="1"/>
</dbReference>
<comment type="subcellular location">
    <subcellularLocation>
        <location evidence="1 11">Cell outer membrane</location>
        <topology evidence="1 11">Multi-pass membrane protein</topology>
    </subcellularLocation>
</comment>
<comment type="similarity">
    <text evidence="11 12">Belongs to the TonB-dependent receptor family.</text>
</comment>
<gene>
    <name evidence="16" type="ORF">ABOZ73_04155</name>
</gene>
<evidence type="ECO:0000259" key="14">
    <source>
        <dbReference type="Pfam" id="PF00593"/>
    </source>
</evidence>
<keyword evidence="10 11" id="KW-0998">Cell outer membrane</keyword>
<evidence type="ECO:0000256" key="10">
    <source>
        <dbReference type="ARBA" id="ARBA00023237"/>
    </source>
</evidence>
<evidence type="ECO:0000313" key="16">
    <source>
        <dbReference type="EMBL" id="XDO97621.1"/>
    </source>
</evidence>
<feature type="domain" description="TonB-dependent receptor-like beta-barrel" evidence="14">
    <location>
        <begin position="326"/>
        <end position="856"/>
    </location>
</feature>
<evidence type="ECO:0000256" key="5">
    <source>
        <dbReference type="ARBA" id="ARBA00022692"/>
    </source>
</evidence>
<keyword evidence="5 11" id="KW-0812">Transmembrane</keyword>
<accession>A0AB39KUZ3</accession>
<dbReference type="InterPro" id="IPR000531">
    <property type="entry name" value="Beta-barrel_TonB"/>
</dbReference>
<evidence type="ECO:0000256" key="13">
    <source>
        <dbReference type="SAM" id="SignalP"/>
    </source>
</evidence>
<dbReference type="InterPro" id="IPR012910">
    <property type="entry name" value="Plug_dom"/>
</dbReference>
<dbReference type="Pfam" id="PF00593">
    <property type="entry name" value="TonB_dep_Rec_b-barrel"/>
    <property type="match status" value="1"/>
</dbReference>
<keyword evidence="13" id="KW-0732">Signal</keyword>
<evidence type="ECO:0000256" key="8">
    <source>
        <dbReference type="ARBA" id="ARBA00023077"/>
    </source>
</evidence>
<keyword evidence="6" id="KW-0408">Iron</keyword>
<evidence type="ECO:0000256" key="11">
    <source>
        <dbReference type="PROSITE-ProRule" id="PRU01360"/>
    </source>
</evidence>
<keyword evidence="8 12" id="KW-0798">TonB box</keyword>